<protein>
    <submittedName>
        <fullName evidence="1">Uncharacterized protein</fullName>
    </submittedName>
</protein>
<sequence>MLCGKFATISIGNERYMIIPNEVTLEDGTITNNIAVYLINPNVNTECNNVEDCDKEIIICIDLDKEIAFNAVHKVNNLIYNECKIVKVQADIAYPAYHHPKPFPSTADSRSTHNTMKMIVSSIHIWNQIFERIDFEFIDRFPKLDKKSDERFGTIDRNLAGMIKGIDEIMETQKNHKGILNAEEQQHRKISYRLRMIENYTQRIEIETNNLREDFLKLQSHSMKYNLILEEPHIQIKINEHENT</sequence>
<reference evidence="1 2" key="1">
    <citation type="submission" date="2020-06" db="EMBL/GenBank/DDBJ databases">
        <authorList>
            <person name="Li R."/>
            <person name="Bekaert M."/>
        </authorList>
    </citation>
    <scope>NUCLEOTIDE SEQUENCE [LARGE SCALE GENOMIC DNA]</scope>
    <source>
        <strain evidence="2">wild</strain>
    </source>
</reference>
<proteinExistence type="predicted"/>
<dbReference type="EMBL" id="CACVKT020005663">
    <property type="protein sequence ID" value="CAC5397017.1"/>
    <property type="molecule type" value="Genomic_DNA"/>
</dbReference>
<name>A0A6J8CP32_MYTCO</name>
<evidence type="ECO:0000313" key="1">
    <source>
        <dbReference type="EMBL" id="CAC5397017.1"/>
    </source>
</evidence>
<dbReference type="Proteomes" id="UP000507470">
    <property type="component" value="Unassembled WGS sequence"/>
</dbReference>
<organism evidence="1 2">
    <name type="scientific">Mytilus coruscus</name>
    <name type="common">Sea mussel</name>
    <dbReference type="NCBI Taxonomy" id="42192"/>
    <lineage>
        <taxon>Eukaryota</taxon>
        <taxon>Metazoa</taxon>
        <taxon>Spiralia</taxon>
        <taxon>Lophotrochozoa</taxon>
        <taxon>Mollusca</taxon>
        <taxon>Bivalvia</taxon>
        <taxon>Autobranchia</taxon>
        <taxon>Pteriomorphia</taxon>
        <taxon>Mytilida</taxon>
        <taxon>Mytiloidea</taxon>
        <taxon>Mytilidae</taxon>
        <taxon>Mytilinae</taxon>
        <taxon>Mytilus</taxon>
    </lineage>
</organism>
<evidence type="ECO:0000313" key="2">
    <source>
        <dbReference type="Proteomes" id="UP000507470"/>
    </source>
</evidence>
<accession>A0A6J8CP32</accession>
<keyword evidence="2" id="KW-1185">Reference proteome</keyword>
<gene>
    <name evidence="1" type="ORF">MCOR_31507</name>
</gene>
<dbReference type="AlphaFoldDB" id="A0A6J8CP32"/>